<feature type="transmembrane region" description="Helical" evidence="10">
    <location>
        <begin position="253"/>
        <end position="270"/>
    </location>
</feature>
<dbReference type="Pfam" id="PF07491">
    <property type="entry name" value="PPI_Ypi1"/>
    <property type="match status" value="1"/>
</dbReference>
<dbReference type="PROSITE" id="PS00221">
    <property type="entry name" value="MIP"/>
    <property type="match status" value="1"/>
</dbReference>
<keyword evidence="4 10" id="KW-0812">Transmembrane</keyword>
<evidence type="ECO:0000256" key="5">
    <source>
        <dbReference type="ARBA" id="ARBA00022737"/>
    </source>
</evidence>
<dbReference type="GO" id="GO:0015250">
    <property type="term" value="F:water channel activity"/>
    <property type="evidence" value="ECO:0007669"/>
    <property type="project" value="TreeGrafter"/>
</dbReference>
<evidence type="ECO:0000256" key="7">
    <source>
        <dbReference type="ARBA" id="ARBA00023136"/>
    </source>
</evidence>
<keyword evidence="5" id="KW-0677">Repeat</keyword>
<evidence type="ECO:0000256" key="9">
    <source>
        <dbReference type="SAM" id="MobiDB-lite"/>
    </source>
</evidence>
<dbReference type="InterPro" id="IPR023271">
    <property type="entry name" value="Aquaporin-like"/>
</dbReference>
<feature type="compositionally biased region" description="Polar residues" evidence="9">
    <location>
        <begin position="47"/>
        <end position="57"/>
    </location>
</feature>
<feature type="compositionally biased region" description="Basic and acidic residues" evidence="9">
    <location>
        <begin position="515"/>
        <end position="525"/>
    </location>
</feature>
<feature type="compositionally biased region" description="Polar residues" evidence="9">
    <location>
        <begin position="500"/>
        <end position="514"/>
    </location>
</feature>
<dbReference type="SUPFAM" id="SSF81338">
    <property type="entry name" value="Aquaporin-like"/>
    <property type="match status" value="1"/>
</dbReference>
<feature type="compositionally biased region" description="Basic residues" evidence="9">
    <location>
        <begin position="480"/>
        <end position="489"/>
    </location>
</feature>
<proteinExistence type="inferred from homology"/>
<evidence type="ECO:0000313" key="12">
    <source>
        <dbReference type="Proteomes" id="UP000011976"/>
    </source>
</evidence>
<feature type="transmembrane region" description="Helical" evidence="10">
    <location>
        <begin position="217"/>
        <end position="241"/>
    </location>
</feature>
<name>M9LZJ1_PSEA3</name>
<protein>
    <submittedName>
        <fullName evidence="11">Molecular chaperones HSP70/HSC70</fullName>
    </submittedName>
</protein>
<feature type="transmembrane region" description="Helical" evidence="10">
    <location>
        <begin position="79"/>
        <end position="101"/>
    </location>
</feature>
<evidence type="ECO:0000313" key="11">
    <source>
        <dbReference type="EMBL" id="GAC76469.1"/>
    </source>
</evidence>
<dbReference type="NCBIfam" id="TIGR00861">
    <property type="entry name" value="MIP"/>
    <property type="match status" value="1"/>
</dbReference>
<dbReference type="FunFam" id="1.20.1080.10:FF:000027">
    <property type="entry name" value="MIP aquaporin"/>
    <property type="match status" value="1"/>
</dbReference>
<evidence type="ECO:0000256" key="6">
    <source>
        <dbReference type="ARBA" id="ARBA00022989"/>
    </source>
</evidence>
<dbReference type="PRINTS" id="PR00783">
    <property type="entry name" value="MINTRINSICP"/>
</dbReference>
<dbReference type="PANTHER" id="PTHR43829">
    <property type="entry name" value="AQUAPORIN OR AQUAGLYCEROPORIN RELATED"/>
    <property type="match status" value="1"/>
</dbReference>
<sequence length="539" mass="58286">MTRLANRGQLSQRDVHPDPSTAEPLLPASAPLPHEATRLHKPPRWWSGTTSPSSTLGDASGQREPNSWAKVRHLYREELAEFFGTFLILLFGAGVECQVNLHYHGADTRDVAAYGSYFQGRLAWAAGVAMAVWVSGGISGGHCNPSVTVALALFRGFPRRKVIPFVVAQTLGATAASLLVYANNFTNIARFQGGAARTVKGLGSTAPFFFTLPAPELSYASAFFSEFLATAVLLFVVFALADTANLKPPKGTQPFAMFIVLLGIGASLGYNTGYAINGARDTGPRIALWLVGYGSEVWTHDAWYWAWNPWLSSILGGAVGAATYDAFLYTGQDSPFNRPKVVRGGMNSRQTEANGSEASSSRTLTVEHPNASDTQPHDVGILRLRPEPRSRPGVDQTSSTASASTRRVVWTEETVDNEGLGRKKSKICCIYHKPKAFDESSDESSSASDSSESDSDSDAASSDSDSGPALSKAAKEKLKQRTKHRHHHQHAEGCTHAKSRSSATTITQEQPDQDQNTRSDSEHAPADNFRPNAYERGTR</sequence>
<feature type="region of interest" description="Disordered" evidence="9">
    <location>
        <begin position="1"/>
        <end position="64"/>
    </location>
</feature>
<dbReference type="Proteomes" id="UP000011976">
    <property type="component" value="Unassembled WGS sequence"/>
</dbReference>
<feature type="compositionally biased region" description="Polar residues" evidence="9">
    <location>
        <begin position="347"/>
        <end position="364"/>
    </location>
</feature>
<evidence type="ECO:0000256" key="1">
    <source>
        <dbReference type="ARBA" id="ARBA00004141"/>
    </source>
</evidence>
<dbReference type="EMBL" id="DF196788">
    <property type="protein sequence ID" value="GAC76469.1"/>
    <property type="molecule type" value="Genomic_DNA"/>
</dbReference>
<reference evidence="12" key="1">
    <citation type="journal article" date="2013" name="Genome Announc.">
        <title>Genome sequence of the basidiomycetous yeast Pseudozyma antarctica T-34, a producer of the glycolipid biosurfactants mannosylerythritol lipids.</title>
        <authorList>
            <person name="Morita T."/>
            <person name="Koike H."/>
            <person name="Koyama Y."/>
            <person name="Hagiwara H."/>
            <person name="Ito E."/>
            <person name="Fukuoka T."/>
            <person name="Imura T."/>
            <person name="Machida M."/>
            <person name="Kitamoto D."/>
        </authorList>
    </citation>
    <scope>NUCLEOTIDE SEQUENCE [LARGE SCALE GENOMIC DNA]</scope>
    <source>
        <strain evidence="12">T-34</strain>
    </source>
</reference>
<keyword evidence="3" id="KW-0813">Transport</keyword>
<comment type="similarity">
    <text evidence="2">Belongs to the MIP/aquaporin (TC 1.A.8) family.</text>
</comment>
<dbReference type="PANTHER" id="PTHR43829:SF9">
    <property type="entry name" value="AQUAPORIN-9"/>
    <property type="match status" value="1"/>
</dbReference>
<dbReference type="GO" id="GO:0015254">
    <property type="term" value="F:glycerol channel activity"/>
    <property type="evidence" value="ECO:0007669"/>
    <property type="project" value="TreeGrafter"/>
</dbReference>
<comment type="subcellular location">
    <subcellularLocation>
        <location evidence="1">Membrane</location>
        <topology evidence="1">Multi-pass membrane protein</topology>
    </subcellularLocation>
</comment>
<gene>
    <name evidence="11" type="ORF">PANT_22d00042</name>
</gene>
<feature type="transmembrane region" description="Helical" evidence="10">
    <location>
        <begin position="162"/>
        <end position="182"/>
    </location>
</feature>
<evidence type="ECO:0000256" key="3">
    <source>
        <dbReference type="ARBA" id="ARBA00022448"/>
    </source>
</evidence>
<feature type="transmembrane region" description="Helical" evidence="10">
    <location>
        <begin position="121"/>
        <end position="141"/>
    </location>
</feature>
<evidence type="ECO:0000256" key="2">
    <source>
        <dbReference type="ARBA" id="ARBA00006175"/>
    </source>
</evidence>
<organism evidence="11 12">
    <name type="scientific">Pseudozyma antarctica (strain T-34)</name>
    <name type="common">Yeast</name>
    <name type="synonym">Candida antarctica</name>
    <dbReference type="NCBI Taxonomy" id="1151754"/>
    <lineage>
        <taxon>Eukaryota</taxon>
        <taxon>Fungi</taxon>
        <taxon>Dikarya</taxon>
        <taxon>Basidiomycota</taxon>
        <taxon>Ustilaginomycotina</taxon>
        <taxon>Ustilaginomycetes</taxon>
        <taxon>Ustilaginales</taxon>
        <taxon>Ustilaginaceae</taxon>
        <taxon>Moesziomyces</taxon>
    </lineage>
</organism>
<feature type="region of interest" description="Disordered" evidence="9">
    <location>
        <begin position="339"/>
        <end position="407"/>
    </location>
</feature>
<dbReference type="InterPro" id="IPR022357">
    <property type="entry name" value="MIP_CS"/>
</dbReference>
<accession>M9LZJ1</accession>
<evidence type="ECO:0000256" key="4">
    <source>
        <dbReference type="ARBA" id="ARBA00022692"/>
    </source>
</evidence>
<dbReference type="InterPro" id="IPR011107">
    <property type="entry name" value="PPI_Ypi1"/>
</dbReference>
<dbReference type="Gene3D" id="1.20.1080.10">
    <property type="entry name" value="Glycerol uptake facilitator protein"/>
    <property type="match status" value="1"/>
</dbReference>
<dbReference type="GO" id="GO:0005886">
    <property type="term" value="C:plasma membrane"/>
    <property type="evidence" value="ECO:0007669"/>
    <property type="project" value="TreeGrafter"/>
</dbReference>
<dbReference type="GO" id="GO:0004865">
    <property type="term" value="F:protein serine/threonine phosphatase inhibitor activity"/>
    <property type="evidence" value="ECO:0007669"/>
    <property type="project" value="InterPro"/>
</dbReference>
<comment type="catalytic activity">
    <reaction evidence="8">
        <text>H2O(in) = H2O(out)</text>
        <dbReference type="Rhea" id="RHEA:29667"/>
        <dbReference type="ChEBI" id="CHEBI:15377"/>
    </reaction>
</comment>
<dbReference type="Pfam" id="PF00230">
    <property type="entry name" value="MIP"/>
    <property type="match status" value="1"/>
</dbReference>
<dbReference type="InterPro" id="IPR050363">
    <property type="entry name" value="MIP/Aquaporin"/>
</dbReference>
<dbReference type="InterPro" id="IPR000425">
    <property type="entry name" value="MIP"/>
</dbReference>
<feature type="compositionally biased region" description="Low complexity" evidence="9">
    <location>
        <begin position="19"/>
        <end position="33"/>
    </location>
</feature>
<keyword evidence="6 10" id="KW-1133">Transmembrane helix</keyword>
<dbReference type="STRING" id="1151754.M9LZJ1"/>
<keyword evidence="7 10" id="KW-0472">Membrane</keyword>
<dbReference type="CDD" id="cd00333">
    <property type="entry name" value="MIP"/>
    <property type="match status" value="1"/>
</dbReference>
<dbReference type="AlphaFoldDB" id="M9LZJ1"/>
<dbReference type="OrthoDB" id="3222at2759"/>
<feature type="region of interest" description="Disordered" evidence="9">
    <location>
        <begin position="436"/>
        <end position="539"/>
    </location>
</feature>
<evidence type="ECO:0000256" key="10">
    <source>
        <dbReference type="SAM" id="Phobius"/>
    </source>
</evidence>
<evidence type="ECO:0000256" key="8">
    <source>
        <dbReference type="ARBA" id="ARBA00034651"/>
    </source>
</evidence>